<evidence type="ECO:0000313" key="11">
    <source>
        <dbReference type="Proteomes" id="UP000003704"/>
    </source>
</evidence>
<feature type="transmembrane region" description="Helical" evidence="8">
    <location>
        <begin position="286"/>
        <end position="303"/>
    </location>
</feature>
<keyword evidence="4" id="KW-1003">Cell membrane</keyword>
<evidence type="ECO:0000256" key="5">
    <source>
        <dbReference type="ARBA" id="ARBA00022692"/>
    </source>
</evidence>
<dbReference type="RefSeq" id="WP_007185200.1">
    <property type="nucleotide sequence ID" value="NZ_AKGD01000001.1"/>
</dbReference>
<evidence type="ECO:0000256" key="4">
    <source>
        <dbReference type="ARBA" id="ARBA00022475"/>
    </source>
</evidence>
<dbReference type="InterPro" id="IPR000620">
    <property type="entry name" value="EamA_dom"/>
</dbReference>
<keyword evidence="3" id="KW-0813">Transport</keyword>
<evidence type="ECO:0000256" key="1">
    <source>
        <dbReference type="ARBA" id="ARBA00004651"/>
    </source>
</evidence>
<evidence type="ECO:0000259" key="9">
    <source>
        <dbReference type="Pfam" id="PF00892"/>
    </source>
</evidence>
<keyword evidence="6 8" id="KW-1133">Transmembrane helix</keyword>
<dbReference type="AlphaFoldDB" id="I8TDR9"/>
<dbReference type="OrthoDB" id="369870at2"/>
<comment type="subcellular location">
    <subcellularLocation>
        <location evidence="1">Cell membrane</location>
        <topology evidence="1">Multi-pass membrane protein</topology>
    </subcellularLocation>
</comment>
<comment type="similarity">
    <text evidence="2">Belongs to the EamA transporter family.</text>
</comment>
<feature type="transmembrane region" description="Helical" evidence="8">
    <location>
        <begin position="26"/>
        <end position="44"/>
    </location>
</feature>
<protein>
    <submittedName>
        <fullName evidence="10">RarD protein, DMT superfamily transporter</fullName>
    </submittedName>
</protein>
<evidence type="ECO:0000256" key="6">
    <source>
        <dbReference type="ARBA" id="ARBA00022989"/>
    </source>
</evidence>
<name>I8TDR9_9GAMM</name>
<keyword evidence="11" id="KW-1185">Reference proteome</keyword>
<keyword evidence="7 8" id="KW-0472">Membrane</keyword>
<feature type="transmembrane region" description="Helical" evidence="8">
    <location>
        <begin position="262"/>
        <end position="280"/>
    </location>
</feature>
<accession>I8TDR9</accession>
<dbReference type="NCBIfam" id="TIGR00688">
    <property type="entry name" value="rarD"/>
    <property type="match status" value="1"/>
</dbReference>
<organism evidence="10 11">
    <name type="scientific">Hydrocarboniphaga effusa AP103</name>
    <dbReference type="NCBI Taxonomy" id="1172194"/>
    <lineage>
        <taxon>Bacteria</taxon>
        <taxon>Pseudomonadati</taxon>
        <taxon>Pseudomonadota</taxon>
        <taxon>Gammaproteobacteria</taxon>
        <taxon>Nevskiales</taxon>
        <taxon>Nevskiaceae</taxon>
        <taxon>Hydrocarboniphaga</taxon>
    </lineage>
</organism>
<feature type="transmembrane region" description="Helical" evidence="8">
    <location>
        <begin position="191"/>
        <end position="212"/>
    </location>
</feature>
<proteinExistence type="inferred from homology"/>
<sequence>MSGSGGKGSAPATVGPAVNPRLDRRGLLATGLSFLSWGLLPLYLKLLASVPVFQVMGHRVIWACVFVFAWLGLRGQLGAAGRVFRQPQALSKLLLTAGLISVNWAVYVWAVADGHVVDASLGYFINPLVSVMLGVFLLSEKLNRWQWVAVSVAAVGVIWLTVQLGHPPWAALALAISFGLYGFVRKTVAGVDSVAALAIETVLILPFALAWIGFEAWRGQGAFGHQGPAMDALLVLSGLVTAVPLVLFAYGVRRIPLSTVGLMQYAAPTLQLITAVLLFGEPFTHVQLIGFACIWAALVIYAIDGFVRGRAPKPAASVQAAEAA</sequence>
<feature type="transmembrane region" description="Helical" evidence="8">
    <location>
        <begin position="232"/>
        <end position="250"/>
    </location>
</feature>
<dbReference type="PANTHER" id="PTHR22911">
    <property type="entry name" value="ACYL-MALONYL CONDENSING ENZYME-RELATED"/>
    <property type="match status" value="1"/>
</dbReference>
<comment type="caution">
    <text evidence="10">The sequence shown here is derived from an EMBL/GenBank/DDBJ whole genome shotgun (WGS) entry which is preliminary data.</text>
</comment>
<dbReference type="PANTHER" id="PTHR22911:SF137">
    <property type="entry name" value="SOLUTE CARRIER FAMILY 35 MEMBER G2-RELATED"/>
    <property type="match status" value="1"/>
</dbReference>
<feature type="transmembrane region" description="Helical" evidence="8">
    <location>
        <begin position="93"/>
        <end position="110"/>
    </location>
</feature>
<feature type="transmembrane region" description="Helical" evidence="8">
    <location>
        <begin position="116"/>
        <end position="138"/>
    </location>
</feature>
<dbReference type="SUPFAM" id="SSF103481">
    <property type="entry name" value="Multidrug resistance efflux transporter EmrE"/>
    <property type="match status" value="2"/>
</dbReference>
<evidence type="ECO:0000256" key="7">
    <source>
        <dbReference type="ARBA" id="ARBA00023136"/>
    </source>
</evidence>
<dbReference type="Pfam" id="PF00892">
    <property type="entry name" value="EamA"/>
    <property type="match status" value="2"/>
</dbReference>
<gene>
    <name evidence="10" type="ORF">WQQ_22570</name>
</gene>
<keyword evidence="5 8" id="KW-0812">Transmembrane</keyword>
<feature type="transmembrane region" description="Helical" evidence="8">
    <location>
        <begin position="56"/>
        <end position="73"/>
    </location>
</feature>
<feature type="transmembrane region" description="Helical" evidence="8">
    <location>
        <begin position="145"/>
        <end position="162"/>
    </location>
</feature>
<dbReference type="Proteomes" id="UP000003704">
    <property type="component" value="Unassembled WGS sequence"/>
</dbReference>
<feature type="domain" description="EamA" evidence="9">
    <location>
        <begin position="170"/>
        <end position="300"/>
    </location>
</feature>
<dbReference type="GO" id="GO:0005886">
    <property type="term" value="C:plasma membrane"/>
    <property type="evidence" value="ECO:0007669"/>
    <property type="project" value="UniProtKB-SubCell"/>
</dbReference>
<evidence type="ECO:0000313" key="10">
    <source>
        <dbReference type="EMBL" id="EIT72120.1"/>
    </source>
</evidence>
<feature type="transmembrane region" description="Helical" evidence="8">
    <location>
        <begin position="168"/>
        <end position="184"/>
    </location>
</feature>
<reference evidence="10 11" key="1">
    <citation type="journal article" date="2012" name="J. Bacteriol.">
        <title>Genome Sequence of n-Alkane-Degrading Hydrocarboniphaga effusa Strain AP103T (ATCC BAA-332T).</title>
        <authorList>
            <person name="Chang H.K."/>
            <person name="Zylstra G.J."/>
            <person name="Chae J.C."/>
        </authorList>
    </citation>
    <scope>NUCLEOTIDE SEQUENCE [LARGE SCALE GENOMIC DNA]</scope>
    <source>
        <strain evidence="10 11">AP103</strain>
    </source>
</reference>
<evidence type="ECO:0000256" key="3">
    <source>
        <dbReference type="ARBA" id="ARBA00022448"/>
    </source>
</evidence>
<evidence type="ECO:0000256" key="2">
    <source>
        <dbReference type="ARBA" id="ARBA00007362"/>
    </source>
</evidence>
<dbReference type="EMBL" id="AKGD01000001">
    <property type="protein sequence ID" value="EIT72120.1"/>
    <property type="molecule type" value="Genomic_DNA"/>
</dbReference>
<evidence type="ECO:0000256" key="8">
    <source>
        <dbReference type="SAM" id="Phobius"/>
    </source>
</evidence>
<dbReference type="InterPro" id="IPR037185">
    <property type="entry name" value="EmrE-like"/>
</dbReference>
<dbReference type="InterPro" id="IPR004626">
    <property type="entry name" value="RarD"/>
</dbReference>
<feature type="domain" description="EamA" evidence="9">
    <location>
        <begin position="26"/>
        <end position="161"/>
    </location>
</feature>